<keyword evidence="3 5" id="KW-0697">Rotamase</keyword>
<dbReference type="SUPFAM" id="SSF54534">
    <property type="entry name" value="FKBP-like"/>
    <property type="match status" value="1"/>
</dbReference>
<protein>
    <recommendedName>
        <fullName evidence="6">Peptidyl-prolyl cis-trans isomerase</fullName>
        <ecNumber evidence="6">5.2.1.8</ecNumber>
    </recommendedName>
</protein>
<dbReference type="Proteomes" id="UP000177564">
    <property type="component" value="Unassembled WGS sequence"/>
</dbReference>
<evidence type="ECO:0000256" key="3">
    <source>
        <dbReference type="ARBA" id="ARBA00023110"/>
    </source>
</evidence>
<evidence type="ECO:0000313" key="9">
    <source>
        <dbReference type="Proteomes" id="UP000177564"/>
    </source>
</evidence>
<dbReference type="AlphaFoldDB" id="A0A1F4XND4"/>
<evidence type="ECO:0000256" key="5">
    <source>
        <dbReference type="PROSITE-ProRule" id="PRU00277"/>
    </source>
</evidence>
<dbReference type="STRING" id="1797240.A3D68_00160"/>
<gene>
    <name evidence="8" type="ORF">A3D68_00160</name>
</gene>
<dbReference type="PANTHER" id="PTHR43811:SF19">
    <property type="entry name" value="39 KDA FK506-BINDING NUCLEAR PROTEIN"/>
    <property type="match status" value="1"/>
</dbReference>
<accession>A0A1F4XND4</accession>
<comment type="catalytic activity">
    <reaction evidence="1 5 6">
        <text>[protein]-peptidylproline (omega=180) = [protein]-peptidylproline (omega=0)</text>
        <dbReference type="Rhea" id="RHEA:16237"/>
        <dbReference type="Rhea" id="RHEA-COMP:10747"/>
        <dbReference type="Rhea" id="RHEA-COMP:10748"/>
        <dbReference type="ChEBI" id="CHEBI:83833"/>
        <dbReference type="ChEBI" id="CHEBI:83834"/>
        <dbReference type="EC" id="5.2.1.8"/>
    </reaction>
</comment>
<dbReference type="InterPro" id="IPR001179">
    <property type="entry name" value="PPIase_FKBP_dom"/>
</dbReference>
<dbReference type="InterPro" id="IPR046357">
    <property type="entry name" value="PPIase_dom_sf"/>
</dbReference>
<dbReference type="GO" id="GO:0003755">
    <property type="term" value="F:peptidyl-prolyl cis-trans isomerase activity"/>
    <property type="evidence" value="ECO:0007669"/>
    <property type="project" value="UniProtKB-UniRule"/>
</dbReference>
<feature type="domain" description="PPIase FKBP-type" evidence="7">
    <location>
        <begin position="15"/>
        <end position="101"/>
    </location>
</feature>
<dbReference type="Pfam" id="PF00254">
    <property type="entry name" value="FKBP_C"/>
    <property type="match status" value="1"/>
</dbReference>
<dbReference type="PROSITE" id="PS50059">
    <property type="entry name" value="FKBP_PPIASE"/>
    <property type="match status" value="1"/>
</dbReference>
<evidence type="ECO:0000256" key="2">
    <source>
        <dbReference type="ARBA" id="ARBA00006577"/>
    </source>
</evidence>
<evidence type="ECO:0000256" key="1">
    <source>
        <dbReference type="ARBA" id="ARBA00000971"/>
    </source>
</evidence>
<name>A0A1F4XND4_9BACT</name>
<evidence type="ECO:0000259" key="7">
    <source>
        <dbReference type="PROSITE" id="PS50059"/>
    </source>
</evidence>
<dbReference type="FunFam" id="3.10.50.40:FF:000006">
    <property type="entry name" value="Peptidyl-prolyl cis-trans isomerase"/>
    <property type="match status" value="1"/>
</dbReference>
<comment type="similarity">
    <text evidence="2 6">Belongs to the FKBP-type PPIase family.</text>
</comment>
<dbReference type="EMBL" id="MEWU01000027">
    <property type="protein sequence ID" value="OGC83169.1"/>
    <property type="molecule type" value="Genomic_DNA"/>
</dbReference>
<proteinExistence type="inferred from homology"/>
<dbReference type="PANTHER" id="PTHR43811">
    <property type="entry name" value="FKBP-TYPE PEPTIDYL-PROLYL CIS-TRANS ISOMERASE FKPA"/>
    <property type="match status" value="1"/>
</dbReference>
<dbReference type="EC" id="5.2.1.8" evidence="6"/>
<organism evidence="8 9">
    <name type="scientific">Candidatus Adlerbacteria bacterium RIFCSPHIGHO2_02_FULL_52_17</name>
    <dbReference type="NCBI Taxonomy" id="1797240"/>
    <lineage>
        <taxon>Bacteria</taxon>
        <taxon>Candidatus Adleribacteriota</taxon>
    </lineage>
</organism>
<comment type="caution">
    <text evidence="8">The sequence shown here is derived from an EMBL/GenBank/DDBJ whole genome shotgun (WGS) entry which is preliminary data.</text>
</comment>
<evidence type="ECO:0000256" key="4">
    <source>
        <dbReference type="ARBA" id="ARBA00023235"/>
    </source>
</evidence>
<evidence type="ECO:0000313" key="8">
    <source>
        <dbReference type="EMBL" id="OGC83169.1"/>
    </source>
</evidence>
<sequence>MQDEIAGTGATAQVGDSLKVNYTGKLSDGTVFDTSIGRAPFEFILGAGQVIPGWDQGLQGMKVGGKRLLIIPSDLAYGSQGVGPIPPNATLIFEVDLISATPSGSTAQ</sequence>
<dbReference type="Gene3D" id="3.10.50.40">
    <property type="match status" value="1"/>
</dbReference>
<evidence type="ECO:0000256" key="6">
    <source>
        <dbReference type="RuleBase" id="RU003915"/>
    </source>
</evidence>
<reference evidence="8 9" key="1">
    <citation type="journal article" date="2016" name="Nat. Commun.">
        <title>Thousands of microbial genomes shed light on interconnected biogeochemical processes in an aquifer system.</title>
        <authorList>
            <person name="Anantharaman K."/>
            <person name="Brown C.T."/>
            <person name="Hug L.A."/>
            <person name="Sharon I."/>
            <person name="Castelle C.J."/>
            <person name="Probst A.J."/>
            <person name="Thomas B.C."/>
            <person name="Singh A."/>
            <person name="Wilkins M.J."/>
            <person name="Karaoz U."/>
            <person name="Brodie E.L."/>
            <person name="Williams K.H."/>
            <person name="Hubbard S.S."/>
            <person name="Banfield J.F."/>
        </authorList>
    </citation>
    <scope>NUCLEOTIDE SEQUENCE [LARGE SCALE GENOMIC DNA]</scope>
</reference>
<keyword evidence="4 5" id="KW-0413">Isomerase</keyword>